<evidence type="ECO:0000313" key="8">
    <source>
        <dbReference type="Proteomes" id="UP000182517"/>
    </source>
</evidence>
<dbReference type="Proteomes" id="UP000182517">
    <property type="component" value="Chromosome"/>
</dbReference>
<evidence type="ECO:0000256" key="3">
    <source>
        <dbReference type="ARBA" id="ARBA00023015"/>
    </source>
</evidence>
<dbReference type="Pfam" id="PF25601">
    <property type="entry name" value="AAA_lid_14"/>
    <property type="match status" value="1"/>
</dbReference>
<dbReference type="PROSITE" id="PS00676">
    <property type="entry name" value="SIGMA54_INTERACT_2"/>
    <property type="match status" value="1"/>
</dbReference>
<keyword evidence="5" id="KW-0804">Transcription</keyword>
<evidence type="ECO:0000256" key="2">
    <source>
        <dbReference type="ARBA" id="ARBA00022840"/>
    </source>
</evidence>
<dbReference type="CDD" id="cd00009">
    <property type="entry name" value="AAA"/>
    <property type="match status" value="1"/>
</dbReference>
<dbReference type="RefSeq" id="WP_072284475.1">
    <property type="nucleotide sequence ID" value="NZ_CP015519.1"/>
</dbReference>
<name>A0A1L3GS10_9BACT</name>
<dbReference type="EMBL" id="CP015519">
    <property type="protein sequence ID" value="APG28448.1"/>
    <property type="molecule type" value="Genomic_DNA"/>
</dbReference>
<dbReference type="InterPro" id="IPR002078">
    <property type="entry name" value="Sigma_54_int"/>
</dbReference>
<evidence type="ECO:0000259" key="6">
    <source>
        <dbReference type="PROSITE" id="PS50045"/>
    </source>
</evidence>
<dbReference type="SMART" id="SM00382">
    <property type="entry name" value="AAA"/>
    <property type="match status" value="1"/>
</dbReference>
<evidence type="ECO:0000256" key="4">
    <source>
        <dbReference type="ARBA" id="ARBA00023125"/>
    </source>
</evidence>
<dbReference type="InterPro" id="IPR003593">
    <property type="entry name" value="AAA+_ATPase"/>
</dbReference>
<evidence type="ECO:0000313" key="7">
    <source>
        <dbReference type="EMBL" id="APG28448.1"/>
    </source>
</evidence>
<dbReference type="SUPFAM" id="SSF52540">
    <property type="entry name" value="P-loop containing nucleoside triphosphate hydrolases"/>
    <property type="match status" value="1"/>
</dbReference>
<dbReference type="STRING" id="1842532.A7E78_11670"/>
<dbReference type="InterPro" id="IPR002197">
    <property type="entry name" value="HTH_Fis"/>
</dbReference>
<keyword evidence="8" id="KW-1185">Reference proteome</keyword>
<dbReference type="OrthoDB" id="9814761at2"/>
<dbReference type="PROSITE" id="PS50045">
    <property type="entry name" value="SIGMA54_INTERACT_4"/>
    <property type="match status" value="1"/>
</dbReference>
<dbReference type="Pfam" id="PF02954">
    <property type="entry name" value="HTH_8"/>
    <property type="match status" value="1"/>
</dbReference>
<organism evidence="7 8">
    <name type="scientific">Syntrophotalea acetylenivorans</name>
    <dbReference type="NCBI Taxonomy" id="1842532"/>
    <lineage>
        <taxon>Bacteria</taxon>
        <taxon>Pseudomonadati</taxon>
        <taxon>Thermodesulfobacteriota</taxon>
        <taxon>Desulfuromonadia</taxon>
        <taxon>Desulfuromonadales</taxon>
        <taxon>Syntrophotaleaceae</taxon>
        <taxon>Syntrophotalea</taxon>
    </lineage>
</organism>
<dbReference type="InterPro" id="IPR025944">
    <property type="entry name" value="Sigma_54_int_dom_CS"/>
</dbReference>
<dbReference type="GO" id="GO:0043565">
    <property type="term" value="F:sequence-specific DNA binding"/>
    <property type="evidence" value="ECO:0007669"/>
    <property type="project" value="InterPro"/>
</dbReference>
<dbReference type="PRINTS" id="PR01590">
    <property type="entry name" value="HTHFIS"/>
</dbReference>
<protein>
    <submittedName>
        <fullName evidence="7">Fis family transcriptional regulator</fullName>
    </submittedName>
</protein>
<dbReference type="PANTHER" id="PTHR32071">
    <property type="entry name" value="TRANSCRIPTIONAL REGULATORY PROTEIN"/>
    <property type="match status" value="1"/>
</dbReference>
<dbReference type="FunFam" id="3.40.50.300:FF:000006">
    <property type="entry name" value="DNA-binding transcriptional regulator NtrC"/>
    <property type="match status" value="1"/>
</dbReference>
<feature type="domain" description="Sigma-54 factor interaction" evidence="6">
    <location>
        <begin position="133"/>
        <end position="362"/>
    </location>
</feature>
<dbReference type="GO" id="GO:0006355">
    <property type="term" value="P:regulation of DNA-templated transcription"/>
    <property type="evidence" value="ECO:0007669"/>
    <property type="project" value="InterPro"/>
</dbReference>
<keyword evidence="3" id="KW-0805">Transcription regulation</keyword>
<keyword evidence="2" id="KW-0067">ATP-binding</keyword>
<dbReference type="GO" id="GO:0005524">
    <property type="term" value="F:ATP binding"/>
    <property type="evidence" value="ECO:0007669"/>
    <property type="project" value="UniProtKB-KW"/>
</dbReference>
<dbReference type="InterPro" id="IPR027417">
    <property type="entry name" value="P-loop_NTPase"/>
</dbReference>
<reference evidence="7 8" key="1">
    <citation type="journal article" date="2017" name="Genome Announc.">
        <title>Complete Genome Sequences of Two Acetylene-Fermenting Pelobacter acetylenicus Strains.</title>
        <authorList>
            <person name="Sutton J.M."/>
            <person name="Baesman S.M."/>
            <person name="Fierst J.L."/>
            <person name="Poret-Peterson A.T."/>
            <person name="Oremland R.S."/>
            <person name="Dunlap D.S."/>
            <person name="Akob D.M."/>
        </authorList>
    </citation>
    <scope>NUCLEOTIDE SEQUENCE [LARGE SCALE GENOMIC DNA]</scope>
    <source>
        <strain evidence="7 8">SFB93</strain>
    </source>
</reference>
<keyword evidence="1" id="KW-0547">Nucleotide-binding</keyword>
<dbReference type="PROSITE" id="PS00688">
    <property type="entry name" value="SIGMA54_INTERACT_3"/>
    <property type="match status" value="1"/>
</dbReference>
<dbReference type="PANTHER" id="PTHR32071:SF57">
    <property type="entry name" value="C4-DICARBOXYLATE TRANSPORT TRANSCRIPTIONAL REGULATORY PROTEIN DCTD"/>
    <property type="match status" value="1"/>
</dbReference>
<gene>
    <name evidence="7" type="ORF">A7E78_11670</name>
</gene>
<dbReference type="InterPro" id="IPR058031">
    <property type="entry name" value="AAA_lid_NorR"/>
</dbReference>
<dbReference type="AlphaFoldDB" id="A0A1L3GS10"/>
<dbReference type="SUPFAM" id="SSF46689">
    <property type="entry name" value="Homeodomain-like"/>
    <property type="match status" value="1"/>
</dbReference>
<dbReference type="Pfam" id="PF00158">
    <property type="entry name" value="Sigma54_activat"/>
    <property type="match status" value="1"/>
</dbReference>
<accession>A0A1L3GS10</accession>
<sequence>MAEGDQTYTESCLPVAAPDLVVAETVDGRWQVVSVSEQLAAFFGLTVKEMQHRLLGSSLADTEPSLLGLAREVAAGDVPLRDVRVRFPGGGRPVMVAEAASGLSEDFSRRRVYFHFRPLSSSEKDQALVQHGMVGVSPIMREVFRKIALYAPVDASAVVTGETGTGKELVARALHDSSLRRDGPYVAVNCSAISEELLESELFGHEKGAFTGALRTHRGRFERADGGTLFLDEIGDMPLHTQTKLLRVLEEGVVERVGAERERCVDVRIVAATNVPLEKAVGRGRFRADLYHRLSVLRIHLPALRERPEDIPALVDHFLRQFSRKYRRTIHRLTPEAITLLQSYLWPGNIRELRNVLERVFIETRSEAIGARAFREWVRERQDFSPGQWDNKESGSIPSPAVMLPHPLASSQAESIGSGDKVLEAEYASDRTPSRRSTRPANLSETAIRRAYQAAEGNLAAAARLLGIHRATLYRYLKKLDISREDLQG</sequence>
<proteinExistence type="predicted"/>
<dbReference type="KEGG" id="pef:A7E78_11670"/>
<evidence type="ECO:0000256" key="1">
    <source>
        <dbReference type="ARBA" id="ARBA00022741"/>
    </source>
</evidence>
<keyword evidence="4" id="KW-0238">DNA-binding</keyword>
<dbReference type="InterPro" id="IPR025943">
    <property type="entry name" value="Sigma_54_int_dom_ATP-bd_2"/>
</dbReference>
<dbReference type="InterPro" id="IPR009057">
    <property type="entry name" value="Homeodomain-like_sf"/>
</dbReference>
<evidence type="ECO:0000256" key="5">
    <source>
        <dbReference type="ARBA" id="ARBA00023163"/>
    </source>
</evidence>
<dbReference type="Gene3D" id="1.10.8.60">
    <property type="match status" value="1"/>
</dbReference>
<dbReference type="Gene3D" id="3.40.50.300">
    <property type="entry name" value="P-loop containing nucleotide triphosphate hydrolases"/>
    <property type="match status" value="1"/>
</dbReference>
<dbReference type="Gene3D" id="1.10.10.60">
    <property type="entry name" value="Homeodomain-like"/>
    <property type="match status" value="1"/>
</dbReference>